<dbReference type="Proteomes" id="UP001295684">
    <property type="component" value="Unassembled WGS sequence"/>
</dbReference>
<keyword evidence="2 8" id="KW-0812">Transmembrane</keyword>
<feature type="transmembrane region" description="Helical" evidence="8">
    <location>
        <begin position="401"/>
        <end position="421"/>
    </location>
</feature>
<comment type="caution">
    <text evidence="11">The sequence shown here is derived from an EMBL/GenBank/DDBJ whole genome shotgun (WGS) entry which is preliminary data.</text>
</comment>
<keyword evidence="4 8" id="KW-1133">Transmembrane helix</keyword>
<dbReference type="PROSITE" id="PS50216">
    <property type="entry name" value="DHHC"/>
    <property type="match status" value="1"/>
</dbReference>
<feature type="repeat" description="ANK" evidence="7">
    <location>
        <begin position="185"/>
        <end position="217"/>
    </location>
</feature>
<dbReference type="InterPro" id="IPR002110">
    <property type="entry name" value="Ankyrin_rpt"/>
</dbReference>
<dbReference type="Pfam" id="PF12796">
    <property type="entry name" value="Ank_2"/>
    <property type="match status" value="1"/>
</dbReference>
<protein>
    <recommendedName>
        <fullName evidence="8">Palmitoyltransferase</fullName>
        <ecNumber evidence="8">2.3.1.225</ecNumber>
    </recommendedName>
</protein>
<reference evidence="11" key="1">
    <citation type="submission" date="2023-07" db="EMBL/GenBank/DDBJ databases">
        <authorList>
            <consortium name="AG Swart"/>
            <person name="Singh M."/>
            <person name="Singh A."/>
            <person name="Seah K."/>
            <person name="Emmerich C."/>
        </authorList>
    </citation>
    <scope>NUCLEOTIDE SEQUENCE</scope>
    <source>
        <strain evidence="11">DP1</strain>
    </source>
</reference>
<dbReference type="Pfam" id="PF01529">
    <property type="entry name" value="DHHC"/>
    <property type="match status" value="1"/>
</dbReference>
<dbReference type="PANTHER" id="PTHR24161">
    <property type="entry name" value="ANK_REP_REGION DOMAIN-CONTAINING PROTEIN-RELATED"/>
    <property type="match status" value="1"/>
</dbReference>
<dbReference type="SUPFAM" id="SSF48403">
    <property type="entry name" value="Ankyrin repeat"/>
    <property type="match status" value="1"/>
</dbReference>
<feature type="transmembrane region" description="Helical" evidence="8">
    <location>
        <begin position="370"/>
        <end position="389"/>
    </location>
</feature>
<name>A0AAD1X6F3_EUPCR</name>
<evidence type="ECO:0000256" key="7">
    <source>
        <dbReference type="PROSITE-ProRule" id="PRU00023"/>
    </source>
</evidence>
<evidence type="ECO:0000313" key="11">
    <source>
        <dbReference type="EMBL" id="CAI2360572.1"/>
    </source>
</evidence>
<dbReference type="InterPro" id="IPR036770">
    <property type="entry name" value="Ankyrin_rpt-contain_sf"/>
</dbReference>
<dbReference type="SMART" id="SM00248">
    <property type="entry name" value="ANK"/>
    <property type="match status" value="5"/>
</dbReference>
<keyword evidence="5 7" id="KW-0040">ANK repeat</keyword>
<organism evidence="11 12">
    <name type="scientific">Euplotes crassus</name>
    <dbReference type="NCBI Taxonomy" id="5936"/>
    <lineage>
        <taxon>Eukaryota</taxon>
        <taxon>Sar</taxon>
        <taxon>Alveolata</taxon>
        <taxon>Ciliophora</taxon>
        <taxon>Intramacronucleata</taxon>
        <taxon>Spirotrichea</taxon>
        <taxon>Hypotrichia</taxon>
        <taxon>Euplotida</taxon>
        <taxon>Euplotidae</taxon>
        <taxon>Moneuplotes</taxon>
    </lineage>
</organism>
<dbReference type="PROSITE" id="PS50297">
    <property type="entry name" value="ANK_REP_REGION"/>
    <property type="match status" value="1"/>
</dbReference>
<evidence type="ECO:0000256" key="3">
    <source>
        <dbReference type="ARBA" id="ARBA00022737"/>
    </source>
</evidence>
<feature type="repeat" description="ANK" evidence="7">
    <location>
        <begin position="251"/>
        <end position="283"/>
    </location>
</feature>
<keyword evidence="12" id="KW-1185">Reference proteome</keyword>
<evidence type="ECO:0000313" key="12">
    <source>
        <dbReference type="Proteomes" id="UP001295684"/>
    </source>
</evidence>
<evidence type="ECO:0000256" key="2">
    <source>
        <dbReference type="ARBA" id="ARBA00022692"/>
    </source>
</evidence>
<evidence type="ECO:0000259" key="10">
    <source>
        <dbReference type="Pfam" id="PF01529"/>
    </source>
</evidence>
<feature type="transmembrane region" description="Helical" evidence="8">
    <location>
        <begin position="550"/>
        <end position="572"/>
    </location>
</feature>
<feature type="domain" description="Palmitoyltransferase DHHC" evidence="10">
    <location>
        <begin position="444"/>
        <end position="588"/>
    </location>
</feature>
<dbReference type="AlphaFoldDB" id="A0AAD1X6F3"/>
<proteinExistence type="inferred from homology"/>
<dbReference type="PROSITE" id="PS50088">
    <property type="entry name" value="ANK_REPEAT"/>
    <property type="match status" value="3"/>
</dbReference>
<comment type="similarity">
    <text evidence="8">Belongs to the DHHC palmitoyltransferase family.</text>
</comment>
<dbReference type="Pfam" id="PF00023">
    <property type="entry name" value="Ank"/>
    <property type="match status" value="1"/>
</dbReference>
<keyword evidence="6 8" id="KW-0472">Membrane</keyword>
<feature type="region of interest" description="Disordered" evidence="9">
    <location>
        <begin position="1"/>
        <end position="43"/>
    </location>
</feature>
<evidence type="ECO:0000256" key="9">
    <source>
        <dbReference type="SAM" id="MobiDB-lite"/>
    </source>
</evidence>
<accession>A0AAD1X6F3</accession>
<dbReference type="GO" id="GO:0019706">
    <property type="term" value="F:protein-cysteine S-palmitoyltransferase activity"/>
    <property type="evidence" value="ECO:0007669"/>
    <property type="project" value="UniProtKB-EC"/>
</dbReference>
<dbReference type="PANTHER" id="PTHR24161:SF85">
    <property type="entry name" value="PALMITOYLTRANSFERASE HIP14"/>
    <property type="match status" value="1"/>
</dbReference>
<evidence type="ECO:0000256" key="1">
    <source>
        <dbReference type="ARBA" id="ARBA00004141"/>
    </source>
</evidence>
<evidence type="ECO:0000256" key="8">
    <source>
        <dbReference type="RuleBase" id="RU079119"/>
    </source>
</evidence>
<comment type="domain">
    <text evidence="8">The DHHC domain is required for palmitoyltransferase activity.</text>
</comment>
<feature type="transmembrane region" description="Helical" evidence="8">
    <location>
        <begin position="490"/>
        <end position="510"/>
    </location>
</feature>
<dbReference type="InterPro" id="IPR001594">
    <property type="entry name" value="Palmitoyltrfase_DHHC"/>
</dbReference>
<evidence type="ECO:0000256" key="4">
    <source>
        <dbReference type="ARBA" id="ARBA00022989"/>
    </source>
</evidence>
<evidence type="ECO:0000256" key="6">
    <source>
        <dbReference type="ARBA" id="ARBA00023136"/>
    </source>
</evidence>
<feature type="compositionally biased region" description="Polar residues" evidence="9">
    <location>
        <begin position="17"/>
        <end position="43"/>
    </location>
</feature>
<comment type="catalytic activity">
    <reaction evidence="8">
        <text>L-cysteinyl-[protein] + hexadecanoyl-CoA = S-hexadecanoyl-L-cysteinyl-[protein] + CoA</text>
        <dbReference type="Rhea" id="RHEA:36683"/>
        <dbReference type="Rhea" id="RHEA-COMP:10131"/>
        <dbReference type="Rhea" id="RHEA-COMP:11032"/>
        <dbReference type="ChEBI" id="CHEBI:29950"/>
        <dbReference type="ChEBI" id="CHEBI:57287"/>
        <dbReference type="ChEBI" id="CHEBI:57379"/>
        <dbReference type="ChEBI" id="CHEBI:74151"/>
        <dbReference type="EC" id="2.3.1.225"/>
    </reaction>
</comment>
<dbReference type="EMBL" id="CAMPGE010001772">
    <property type="protein sequence ID" value="CAI2360572.1"/>
    <property type="molecule type" value="Genomic_DNA"/>
</dbReference>
<dbReference type="GO" id="GO:0016020">
    <property type="term" value="C:membrane"/>
    <property type="evidence" value="ECO:0007669"/>
    <property type="project" value="UniProtKB-SubCell"/>
</dbReference>
<keyword evidence="3" id="KW-0677">Repeat</keyword>
<dbReference type="Gene3D" id="1.25.40.20">
    <property type="entry name" value="Ankyrin repeat-containing domain"/>
    <property type="match status" value="1"/>
</dbReference>
<comment type="subcellular location">
    <subcellularLocation>
        <location evidence="1">Membrane</location>
        <topology evidence="1">Multi-pass membrane protein</topology>
    </subcellularLocation>
</comment>
<feature type="repeat" description="ANK" evidence="7">
    <location>
        <begin position="284"/>
        <end position="320"/>
    </location>
</feature>
<sequence>MSSRSPNTQEDQKRSTEPSYALNNDGITDNSEQGLSRQDNRFSFNSESTNFKRNKFSREVDLSDDELMFDKDALAKNQDRDSFNYINQKIKAAQDGTNASETVFQLLEEEDELAIYGFFKDSHVDITTLVDSRGYTVLHIVAFKGLEAICARVIQIAQEKSCYGLTEKDKVKKLKIWANLKTNEDEFSALHMASFSGKFSIVKMLIDIKANIFALNKDGLNMLHTAAQGDQAFMLYYFKNLELDINSKDNRGSTPLHWACFSKSEVAISYLLAWDIKINEPDQRGLTPLHLAVKAVNDLNTTRPVRALLINGASRKVEDKIKRKPIDLIDEVNDPKLRIELKNILKTPSPFDCLMLKTPLKKVRKNPFQIMLYILFFLVINTVLFLYIFPVTLNYDTEHFMMYGIGGFGVLSLLLLIWCSCSNPGFLETPKIDFATLLDKLDPTMLCPECEVIRTPRSRHCSICNRCVERFDHHCPWVNNCVGVKNHRSFMLFLFFTEISLALIIVYTAFKFNTYNLDMKANYDESDGLWLFFVPRYFPESMFSRTAVKWVKIGIFIFCGLFILPLFLLLAVQVRNFCAAKTTNERYSRRKPVTEKANNMVDSTSSDSLNGNLLNADDDNEAQKPQPQYYHESNGNCITNCWTMCFRSKMECQDDIYLHHVNKS</sequence>
<evidence type="ECO:0000256" key="5">
    <source>
        <dbReference type="ARBA" id="ARBA00023043"/>
    </source>
</evidence>
<gene>
    <name evidence="11" type="ORF">ECRASSUSDP1_LOCUS1876</name>
</gene>
<keyword evidence="8" id="KW-0808">Transferase</keyword>
<dbReference type="EC" id="2.3.1.225" evidence="8"/>
<keyword evidence="8" id="KW-0012">Acyltransferase</keyword>